<comment type="caution">
    <text evidence="2">The sequence shown here is derived from an EMBL/GenBank/DDBJ whole genome shotgun (WGS) entry which is preliminary data.</text>
</comment>
<evidence type="ECO:0000313" key="3">
    <source>
        <dbReference type="Proteomes" id="UP000440578"/>
    </source>
</evidence>
<name>A0A6A4W681_AMPAM</name>
<gene>
    <name evidence="2" type="primary">kur_1</name>
    <name evidence="2" type="ORF">FJT64_027942</name>
</gene>
<dbReference type="PANTHER" id="PTHR13238">
    <property type="entry name" value="PROTEIN C21ORF59"/>
    <property type="match status" value="1"/>
</dbReference>
<accession>A0A6A4W681</accession>
<proteinExistence type="inferred from homology"/>
<dbReference type="PANTHER" id="PTHR13238:SF0">
    <property type="entry name" value="CILIA- AND FLAGELLA-ASSOCIATED PROTEIN 298"/>
    <property type="match status" value="1"/>
</dbReference>
<dbReference type="EMBL" id="VIIS01001378">
    <property type="protein sequence ID" value="KAF0299294.1"/>
    <property type="molecule type" value="Genomic_DNA"/>
</dbReference>
<sequence length="257" mass="28541">MVRLVIKRGDDEQFLYETSTSEKLDDTISNICTIFNGRLKVLRLVSEFSELAQHGIALPPEMVGLTEDQVTDLKLQDSQADIAVPSGGFQMRADPLGRRNGRAPKDNMVQVLTKARDEAAAIVAKDQARAGVPLTERLVAEALSILRGATMIVYPMGLPPYDPVRMELENREDLSGTQASLQVMDPGLAQLWFSGKEMLRGKTLADYIGKNEKTKVVVKLQKKGQGAPGREPLMTEEEQKKLMAAEFRRQEELKTKT</sequence>
<comment type="similarity">
    <text evidence="1">Belongs to the CFAP298 family.</text>
</comment>
<dbReference type="AlphaFoldDB" id="A0A6A4W681"/>
<keyword evidence="3" id="KW-1185">Reference proteome</keyword>
<evidence type="ECO:0000313" key="2">
    <source>
        <dbReference type="EMBL" id="KAF0299294.1"/>
    </source>
</evidence>
<dbReference type="OrthoDB" id="276065at2759"/>
<dbReference type="Pfam" id="PF11069">
    <property type="entry name" value="CFAP298"/>
    <property type="match status" value="1"/>
</dbReference>
<reference evidence="2 3" key="1">
    <citation type="submission" date="2019-07" db="EMBL/GenBank/DDBJ databases">
        <title>Draft genome assembly of a fouling barnacle, Amphibalanus amphitrite (Darwin, 1854): The first reference genome for Thecostraca.</title>
        <authorList>
            <person name="Kim W."/>
        </authorList>
    </citation>
    <scope>NUCLEOTIDE SEQUENCE [LARGE SCALE GENOMIC DNA]</scope>
    <source>
        <strain evidence="2">SNU_AA5</strain>
        <tissue evidence="2">Soma without cirri and trophi</tissue>
    </source>
</reference>
<protein>
    <submittedName>
        <fullName evidence="2">UPF0769 protein C21orf59</fullName>
    </submittedName>
</protein>
<dbReference type="GO" id="GO:0003352">
    <property type="term" value="P:regulation of cilium movement"/>
    <property type="evidence" value="ECO:0007669"/>
    <property type="project" value="InterPro"/>
</dbReference>
<dbReference type="InterPro" id="IPR021298">
    <property type="entry name" value="CFAP298"/>
</dbReference>
<dbReference type="Proteomes" id="UP000440578">
    <property type="component" value="Unassembled WGS sequence"/>
</dbReference>
<evidence type="ECO:0000256" key="1">
    <source>
        <dbReference type="ARBA" id="ARBA00009619"/>
    </source>
</evidence>
<organism evidence="2 3">
    <name type="scientific">Amphibalanus amphitrite</name>
    <name type="common">Striped barnacle</name>
    <name type="synonym">Balanus amphitrite</name>
    <dbReference type="NCBI Taxonomy" id="1232801"/>
    <lineage>
        <taxon>Eukaryota</taxon>
        <taxon>Metazoa</taxon>
        <taxon>Ecdysozoa</taxon>
        <taxon>Arthropoda</taxon>
        <taxon>Crustacea</taxon>
        <taxon>Multicrustacea</taxon>
        <taxon>Cirripedia</taxon>
        <taxon>Thoracica</taxon>
        <taxon>Thoracicalcarea</taxon>
        <taxon>Balanomorpha</taxon>
        <taxon>Balanoidea</taxon>
        <taxon>Balanidae</taxon>
        <taxon>Amphibalaninae</taxon>
        <taxon>Amphibalanus</taxon>
    </lineage>
</organism>